<dbReference type="GO" id="GO:0090141">
    <property type="term" value="P:positive regulation of mitochondrial fission"/>
    <property type="evidence" value="ECO:0007669"/>
    <property type="project" value="TreeGrafter"/>
</dbReference>
<evidence type="ECO:0000256" key="7">
    <source>
        <dbReference type="ARBA" id="ARBA00022679"/>
    </source>
</evidence>
<keyword evidence="6" id="KW-0723">Serine/threonine-protein kinase</keyword>
<comment type="cofactor">
    <cofactor evidence="1">
        <name>Mg(2+)</name>
        <dbReference type="ChEBI" id="CHEBI:18420"/>
    </cofactor>
</comment>
<dbReference type="GO" id="GO:0046872">
    <property type="term" value="F:metal ion binding"/>
    <property type="evidence" value="ECO:0007669"/>
    <property type="project" value="UniProtKB-KW"/>
</dbReference>
<dbReference type="GO" id="GO:0005524">
    <property type="term" value="F:ATP binding"/>
    <property type="evidence" value="ECO:0007669"/>
    <property type="project" value="UniProtKB-KW"/>
</dbReference>
<evidence type="ECO:0000256" key="11">
    <source>
        <dbReference type="ARBA" id="ARBA00022787"/>
    </source>
</evidence>
<evidence type="ECO:0000256" key="14">
    <source>
        <dbReference type="ARBA" id="ARBA00022842"/>
    </source>
</evidence>
<comment type="catalytic activity">
    <reaction evidence="18">
        <text>L-seryl-[protein] + ATP = O-phospho-L-seryl-[protein] + ADP + H(+)</text>
        <dbReference type="Rhea" id="RHEA:17989"/>
        <dbReference type="Rhea" id="RHEA-COMP:9863"/>
        <dbReference type="Rhea" id="RHEA-COMP:11604"/>
        <dbReference type="ChEBI" id="CHEBI:15378"/>
        <dbReference type="ChEBI" id="CHEBI:29999"/>
        <dbReference type="ChEBI" id="CHEBI:30616"/>
        <dbReference type="ChEBI" id="CHEBI:83421"/>
        <dbReference type="ChEBI" id="CHEBI:456216"/>
        <dbReference type="EC" id="2.7.11.1"/>
    </reaction>
</comment>
<dbReference type="PANTHER" id="PTHR22972">
    <property type="entry name" value="SERINE/THREONINE PROTEIN KINASE"/>
    <property type="match status" value="1"/>
</dbReference>
<dbReference type="GO" id="GO:0005743">
    <property type="term" value="C:mitochondrial inner membrane"/>
    <property type="evidence" value="ECO:0007669"/>
    <property type="project" value="UniProtKB-SubCell"/>
</dbReference>
<gene>
    <name evidence="20" type="ORF">NQ314_008327</name>
</gene>
<protein>
    <recommendedName>
        <fullName evidence="5">non-specific serine/threonine protein kinase</fullName>
        <ecNumber evidence="5">2.7.11.1</ecNumber>
    </recommendedName>
</protein>
<dbReference type="EC" id="2.7.11.1" evidence="5"/>
<keyword evidence="12" id="KW-0999">Mitochondrion inner membrane</keyword>
<evidence type="ECO:0000256" key="3">
    <source>
        <dbReference type="ARBA" id="ARBA00004514"/>
    </source>
</evidence>
<dbReference type="InterPro" id="IPR000719">
    <property type="entry name" value="Prot_kinase_dom"/>
</dbReference>
<evidence type="ECO:0000256" key="16">
    <source>
        <dbReference type="ARBA" id="ARBA00023128"/>
    </source>
</evidence>
<evidence type="ECO:0000256" key="5">
    <source>
        <dbReference type="ARBA" id="ARBA00012513"/>
    </source>
</evidence>
<keyword evidence="21" id="KW-1185">Reference proteome</keyword>
<evidence type="ECO:0000256" key="18">
    <source>
        <dbReference type="ARBA" id="ARBA00048679"/>
    </source>
</evidence>
<evidence type="ECO:0000256" key="12">
    <source>
        <dbReference type="ARBA" id="ARBA00022792"/>
    </source>
</evidence>
<evidence type="ECO:0000256" key="10">
    <source>
        <dbReference type="ARBA" id="ARBA00022777"/>
    </source>
</evidence>
<accession>A0AAV8YBT4</accession>
<keyword evidence="8" id="KW-0479">Metal-binding</keyword>
<sequence>MSVRALGTRLFKHGTAFIRHICKRDLNTTTIAEKINAGQQVTSTQPSKVFNQQVVPRNFGLRNVGVKIGLQARRILIDNVLNRVTNSLAGELRKKAARRILYGDSGPFFALVGVSLASGTGILTKEEELEGVCWEIREAISNIKWHYHDVDIDESRFENSPLTINDLSFGKPIAKGANAVVYTAKIRTPDEDNETISLAEKVNSDSKEVSAAKSKKIRTESSDDITKYPFALKMMFNYDIQSSAMAILKAMYRETVPARVYYSNVGISDWEVDLSKRNRHLPPHPNVVAIFSVFTDYVPELEDCRGLYPAALPRRIYPDGEGRNMSLFLLMKRYNTNLEGYIKSTPPSMRTSVLLLTQLLEGIAHLTAHSIAHRDLKSDNILLDTSEPDTPILVISDFGCCLADKQHGLMLPYSSYDVDKGGNTALMAPEILGQQPGTFSVLNYTKADLWAAGAIAYEIFSCVNPFYGDKNQEKLRSVNYNEDDLPDLPQDVPFVIQMLVRNCLKRNPNKRLHPEVAANVCQLFLWAPSSWLKPGMVKLPTSAEILQWLLSLTTKILCEGRINNKTFSYPSEPVESGSNKPSVEGNVQKVGRRTYPEYLLISSFLCRAKLSNIRTALSWIQSITYELDY</sequence>
<feature type="domain" description="Protein kinase" evidence="19">
    <location>
        <begin position="167"/>
        <end position="525"/>
    </location>
</feature>
<name>A0AAV8YBT4_9CUCU</name>
<dbReference type="GO" id="GO:0005829">
    <property type="term" value="C:cytosol"/>
    <property type="evidence" value="ECO:0007669"/>
    <property type="project" value="UniProtKB-SubCell"/>
</dbReference>
<proteinExistence type="predicted"/>
<keyword evidence="11" id="KW-1000">Mitochondrion outer membrane</keyword>
<evidence type="ECO:0000313" key="21">
    <source>
        <dbReference type="Proteomes" id="UP001162156"/>
    </source>
</evidence>
<evidence type="ECO:0000256" key="9">
    <source>
        <dbReference type="ARBA" id="ARBA00022741"/>
    </source>
</evidence>
<dbReference type="PROSITE" id="PS00108">
    <property type="entry name" value="PROTEIN_KINASE_ST"/>
    <property type="match status" value="1"/>
</dbReference>
<dbReference type="InterPro" id="IPR008271">
    <property type="entry name" value="Ser/Thr_kinase_AS"/>
</dbReference>
<keyword evidence="14" id="KW-0460">Magnesium</keyword>
<keyword evidence="9" id="KW-0547">Nucleotide-binding</keyword>
<evidence type="ECO:0000256" key="13">
    <source>
        <dbReference type="ARBA" id="ARBA00022840"/>
    </source>
</evidence>
<evidence type="ECO:0000256" key="8">
    <source>
        <dbReference type="ARBA" id="ARBA00022723"/>
    </source>
</evidence>
<dbReference type="AlphaFoldDB" id="A0AAV8YBT4"/>
<evidence type="ECO:0000313" key="20">
    <source>
        <dbReference type="EMBL" id="KAJ8948925.1"/>
    </source>
</evidence>
<dbReference type="EMBL" id="JANEYF010002264">
    <property type="protein sequence ID" value="KAJ8948925.1"/>
    <property type="molecule type" value="Genomic_DNA"/>
</dbReference>
<evidence type="ECO:0000256" key="15">
    <source>
        <dbReference type="ARBA" id="ARBA00022946"/>
    </source>
</evidence>
<comment type="subcellular location">
    <subcellularLocation>
        <location evidence="3">Cytoplasm</location>
        <location evidence="3">Cytosol</location>
    </subcellularLocation>
    <subcellularLocation>
        <location evidence="2">Mitochondrion inner membrane</location>
        <topology evidence="2">Single-pass membrane protein</topology>
    </subcellularLocation>
    <subcellularLocation>
        <location evidence="4">Mitochondrion outer membrane</location>
        <topology evidence="4">Single-pass membrane protein</topology>
    </subcellularLocation>
</comment>
<reference evidence="20" key="1">
    <citation type="journal article" date="2023" name="Insect Mol. Biol.">
        <title>Genome sequencing provides insights into the evolution of gene families encoding plant cell wall-degrading enzymes in longhorned beetles.</title>
        <authorList>
            <person name="Shin N.R."/>
            <person name="Okamura Y."/>
            <person name="Kirsch R."/>
            <person name="Pauchet Y."/>
        </authorList>
    </citation>
    <scope>NUCLEOTIDE SEQUENCE</scope>
    <source>
        <strain evidence="20">RBIC_L_NR</strain>
    </source>
</reference>
<dbReference type="PANTHER" id="PTHR22972:SF7">
    <property type="entry name" value="SERINE_THREONINE-PROTEIN KINASE PINK1, MITOCHONDRIAL"/>
    <property type="match status" value="1"/>
</dbReference>
<keyword evidence="10" id="KW-0418">Kinase</keyword>
<dbReference type="SMART" id="SM00220">
    <property type="entry name" value="S_TKc"/>
    <property type="match status" value="1"/>
</dbReference>
<dbReference type="GO" id="GO:0004674">
    <property type="term" value="F:protein serine/threonine kinase activity"/>
    <property type="evidence" value="ECO:0007669"/>
    <property type="project" value="UniProtKB-KW"/>
</dbReference>
<dbReference type="InterPro" id="IPR051511">
    <property type="entry name" value="MitoQC_Scaffold_Kinases"/>
</dbReference>
<dbReference type="Proteomes" id="UP001162156">
    <property type="component" value="Unassembled WGS sequence"/>
</dbReference>
<evidence type="ECO:0000256" key="17">
    <source>
        <dbReference type="ARBA" id="ARBA00047899"/>
    </source>
</evidence>
<dbReference type="PROSITE" id="PS50011">
    <property type="entry name" value="PROTEIN_KINASE_DOM"/>
    <property type="match status" value="1"/>
</dbReference>
<keyword evidence="15" id="KW-0809">Transit peptide</keyword>
<dbReference type="InterPro" id="IPR011009">
    <property type="entry name" value="Kinase-like_dom_sf"/>
</dbReference>
<dbReference type="Gene3D" id="1.10.510.10">
    <property type="entry name" value="Transferase(Phosphotransferase) domain 1"/>
    <property type="match status" value="1"/>
</dbReference>
<dbReference type="GO" id="GO:0042981">
    <property type="term" value="P:regulation of apoptotic process"/>
    <property type="evidence" value="ECO:0007669"/>
    <property type="project" value="TreeGrafter"/>
</dbReference>
<keyword evidence="13" id="KW-0067">ATP-binding</keyword>
<evidence type="ECO:0000256" key="6">
    <source>
        <dbReference type="ARBA" id="ARBA00022527"/>
    </source>
</evidence>
<dbReference type="GO" id="GO:0000422">
    <property type="term" value="P:autophagy of mitochondrion"/>
    <property type="evidence" value="ECO:0007669"/>
    <property type="project" value="TreeGrafter"/>
</dbReference>
<evidence type="ECO:0000256" key="1">
    <source>
        <dbReference type="ARBA" id="ARBA00001946"/>
    </source>
</evidence>
<comment type="catalytic activity">
    <reaction evidence="17">
        <text>L-threonyl-[protein] + ATP = O-phospho-L-threonyl-[protein] + ADP + H(+)</text>
        <dbReference type="Rhea" id="RHEA:46608"/>
        <dbReference type="Rhea" id="RHEA-COMP:11060"/>
        <dbReference type="Rhea" id="RHEA-COMP:11605"/>
        <dbReference type="ChEBI" id="CHEBI:15378"/>
        <dbReference type="ChEBI" id="CHEBI:30013"/>
        <dbReference type="ChEBI" id="CHEBI:30616"/>
        <dbReference type="ChEBI" id="CHEBI:61977"/>
        <dbReference type="ChEBI" id="CHEBI:456216"/>
        <dbReference type="EC" id="2.7.11.1"/>
    </reaction>
</comment>
<dbReference type="GO" id="GO:0005741">
    <property type="term" value="C:mitochondrial outer membrane"/>
    <property type="evidence" value="ECO:0007669"/>
    <property type="project" value="UniProtKB-SubCell"/>
</dbReference>
<comment type="caution">
    <text evidence="20">The sequence shown here is derived from an EMBL/GenBank/DDBJ whole genome shotgun (WGS) entry which is preliminary data.</text>
</comment>
<keyword evidence="16" id="KW-0496">Mitochondrion</keyword>
<evidence type="ECO:0000259" key="19">
    <source>
        <dbReference type="PROSITE" id="PS50011"/>
    </source>
</evidence>
<dbReference type="Pfam" id="PF00069">
    <property type="entry name" value="Pkinase"/>
    <property type="match status" value="1"/>
</dbReference>
<keyword evidence="12" id="KW-0472">Membrane</keyword>
<evidence type="ECO:0000256" key="4">
    <source>
        <dbReference type="ARBA" id="ARBA00004572"/>
    </source>
</evidence>
<evidence type="ECO:0000256" key="2">
    <source>
        <dbReference type="ARBA" id="ARBA00004434"/>
    </source>
</evidence>
<keyword evidence="7" id="KW-0808">Transferase</keyword>
<organism evidence="20 21">
    <name type="scientific">Rhamnusium bicolor</name>
    <dbReference type="NCBI Taxonomy" id="1586634"/>
    <lineage>
        <taxon>Eukaryota</taxon>
        <taxon>Metazoa</taxon>
        <taxon>Ecdysozoa</taxon>
        <taxon>Arthropoda</taxon>
        <taxon>Hexapoda</taxon>
        <taxon>Insecta</taxon>
        <taxon>Pterygota</taxon>
        <taxon>Neoptera</taxon>
        <taxon>Endopterygota</taxon>
        <taxon>Coleoptera</taxon>
        <taxon>Polyphaga</taxon>
        <taxon>Cucujiformia</taxon>
        <taxon>Chrysomeloidea</taxon>
        <taxon>Cerambycidae</taxon>
        <taxon>Lepturinae</taxon>
        <taxon>Rhagiini</taxon>
        <taxon>Rhamnusium</taxon>
    </lineage>
</organism>
<dbReference type="SUPFAM" id="SSF56112">
    <property type="entry name" value="Protein kinase-like (PK-like)"/>
    <property type="match status" value="1"/>
</dbReference>